<evidence type="ECO:0000259" key="6">
    <source>
        <dbReference type="PROSITE" id="PS50893"/>
    </source>
</evidence>
<evidence type="ECO:0000256" key="3">
    <source>
        <dbReference type="ARBA" id="ARBA00022989"/>
    </source>
</evidence>
<dbReference type="InterPro" id="IPR027417">
    <property type="entry name" value="P-loop_NTPase"/>
</dbReference>
<keyword evidence="3 5" id="KW-1133">Transmembrane helix</keyword>
<feature type="transmembrane region" description="Helical" evidence="5">
    <location>
        <begin position="243"/>
        <end position="265"/>
    </location>
</feature>
<gene>
    <name evidence="8" type="ORF">Voc01_025780</name>
</gene>
<name>A0A8J4EAF3_9ACTN</name>
<evidence type="ECO:0000313" key="9">
    <source>
        <dbReference type="Proteomes" id="UP000635606"/>
    </source>
</evidence>
<dbReference type="PROSITE" id="PS50929">
    <property type="entry name" value="ABC_TM1F"/>
    <property type="match status" value="1"/>
</dbReference>
<dbReference type="PROSITE" id="PS50893">
    <property type="entry name" value="ABC_TRANSPORTER_2"/>
    <property type="match status" value="1"/>
</dbReference>
<keyword evidence="9" id="KW-1185">Reference proteome</keyword>
<dbReference type="GO" id="GO:0005524">
    <property type="term" value="F:ATP binding"/>
    <property type="evidence" value="ECO:0007669"/>
    <property type="project" value="InterPro"/>
</dbReference>
<dbReference type="SUPFAM" id="SSF90123">
    <property type="entry name" value="ABC transporter transmembrane region"/>
    <property type="match status" value="1"/>
</dbReference>
<reference evidence="8" key="1">
    <citation type="submission" date="2021-01" db="EMBL/GenBank/DDBJ databases">
        <title>Whole genome shotgun sequence of Virgisporangium ochraceum NBRC 16418.</title>
        <authorList>
            <person name="Komaki H."/>
            <person name="Tamura T."/>
        </authorList>
    </citation>
    <scope>NUCLEOTIDE SEQUENCE</scope>
    <source>
        <strain evidence="8">NBRC 16418</strain>
    </source>
</reference>
<evidence type="ECO:0000313" key="8">
    <source>
        <dbReference type="EMBL" id="GIJ67661.1"/>
    </source>
</evidence>
<feature type="transmembrane region" description="Helical" evidence="5">
    <location>
        <begin position="128"/>
        <end position="151"/>
    </location>
</feature>
<dbReference type="AlphaFoldDB" id="A0A8J4EAF3"/>
<dbReference type="InterPro" id="IPR017871">
    <property type="entry name" value="ABC_transporter-like_CS"/>
</dbReference>
<dbReference type="Gene3D" id="1.20.1560.10">
    <property type="entry name" value="ABC transporter type 1, transmembrane domain"/>
    <property type="match status" value="1"/>
</dbReference>
<feature type="transmembrane region" description="Helical" evidence="5">
    <location>
        <begin position="57"/>
        <end position="78"/>
    </location>
</feature>
<evidence type="ECO:0000256" key="4">
    <source>
        <dbReference type="ARBA" id="ARBA00023136"/>
    </source>
</evidence>
<keyword evidence="4 5" id="KW-0472">Membrane</keyword>
<dbReference type="GO" id="GO:0016887">
    <property type="term" value="F:ATP hydrolysis activity"/>
    <property type="evidence" value="ECO:0007669"/>
    <property type="project" value="InterPro"/>
</dbReference>
<keyword evidence="2 5" id="KW-0812">Transmembrane</keyword>
<dbReference type="CDD" id="cd07346">
    <property type="entry name" value="ABC_6TM_exporters"/>
    <property type="match status" value="1"/>
</dbReference>
<comment type="caution">
    <text evidence="8">The sequence shown here is derived from an EMBL/GenBank/DDBJ whole genome shotgun (WGS) entry which is preliminary data.</text>
</comment>
<dbReference type="PANTHER" id="PTHR43394:SF1">
    <property type="entry name" value="ATP-BINDING CASSETTE SUB-FAMILY B MEMBER 10, MITOCHONDRIAL"/>
    <property type="match status" value="1"/>
</dbReference>
<dbReference type="Pfam" id="PF00664">
    <property type="entry name" value="ABC_membrane"/>
    <property type="match status" value="1"/>
</dbReference>
<dbReference type="GO" id="GO:0005886">
    <property type="term" value="C:plasma membrane"/>
    <property type="evidence" value="ECO:0007669"/>
    <property type="project" value="UniProtKB-SubCell"/>
</dbReference>
<feature type="domain" description="ABC transmembrane type-1" evidence="7">
    <location>
        <begin position="21"/>
        <end position="292"/>
    </location>
</feature>
<feature type="transmembrane region" description="Helical" evidence="5">
    <location>
        <begin position="20"/>
        <end position="45"/>
    </location>
</feature>
<sequence>MPATAAGVQWRALRRHRARIAGSLVLLCAHQATEAAVPVAIGLIIDRAVATGDAAAIVGSVVGLAALFTALSMAWRYGARLSYTAMERETHLLRVEIAERALDPRGLKGSRSGELIAVACGDAEAAGLVIRAVGVALAAATALLVAGAVLLTIHLPLGAGVLLGVPALALALQWLAPMLTRRSEAQQAALADTSGLATDLVGGLRVLRGIGAQDAASRRYVAASRQALAATLRAATMKAVHRGLTTTVNGLFLATVAGFAGWLALRGSLSVGELVAVVGLAQFIAEPVGTFGFCVQWYATSKASAGRIAAVLTAPTGLSPGTRAAGDPQDVRVRLEKVAYRTLDGLTLHVREGELLGVVAYDPRDAQALRSLLAGQVPAADHGGTLHVDGVPAADLDLAAGRSVVLVEHHSAHLFDGTLRANLPATGDIAGALAAAAADDVVDAHPDGLDHTLTDGGANLSGGQRQRIALARALVTDPPVLVLHDPTTAVDPVTEEAIAAGIARLRSARCTVLITSSPTLLSRATRVVVVDGGQAVAEGTHADLVDTDGRYREAVLR</sequence>
<dbReference type="SUPFAM" id="SSF52540">
    <property type="entry name" value="P-loop containing nucleoside triphosphate hydrolases"/>
    <property type="match status" value="1"/>
</dbReference>
<dbReference type="EMBL" id="BOPH01000029">
    <property type="protein sequence ID" value="GIJ67661.1"/>
    <property type="molecule type" value="Genomic_DNA"/>
</dbReference>
<evidence type="ECO:0000256" key="2">
    <source>
        <dbReference type="ARBA" id="ARBA00022692"/>
    </source>
</evidence>
<dbReference type="RefSeq" id="WP_203927619.1">
    <property type="nucleotide sequence ID" value="NZ_BOPH01000029.1"/>
</dbReference>
<dbReference type="Proteomes" id="UP000635606">
    <property type="component" value="Unassembled WGS sequence"/>
</dbReference>
<organism evidence="8 9">
    <name type="scientific">Virgisporangium ochraceum</name>
    <dbReference type="NCBI Taxonomy" id="65505"/>
    <lineage>
        <taxon>Bacteria</taxon>
        <taxon>Bacillati</taxon>
        <taxon>Actinomycetota</taxon>
        <taxon>Actinomycetes</taxon>
        <taxon>Micromonosporales</taxon>
        <taxon>Micromonosporaceae</taxon>
        <taxon>Virgisporangium</taxon>
    </lineage>
</organism>
<evidence type="ECO:0000259" key="7">
    <source>
        <dbReference type="PROSITE" id="PS50929"/>
    </source>
</evidence>
<dbReference type="Pfam" id="PF00005">
    <property type="entry name" value="ABC_tran"/>
    <property type="match status" value="1"/>
</dbReference>
<dbReference type="PROSITE" id="PS00211">
    <property type="entry name" value="ABC_TRANSPORTER_1"/>
    <property type="match status" value="1"/>
</dbReference>
<accession>A0A8J4EAF3</accession>
<feature type="transmembrane region" description="Helical" evidence="5">
    <location>
        <begin position="157"/>
        <end position="176"/>
    </location>
</feature>
<dbReference type="InterPro" id="IPR011527">
    <property type="entry name" value="ABC1_TM_dom"/>
</dbReference>
<comment type="subcellular location">
    <subcellularLocation>
        <location evidence="1">Cell membrane</location>
        <topology evidence="1">Multi-pass membrane protein</topology>
    </subcellularLocation>
</comment>
<dbReference type="InterPro" id="IPR036640">
    <property type="entry name" value="ABC1_TM_sf"/>
</dbReference>
<proteinExistence type="predicted"/>
<feature type="domain" description="ABC transporter" evidence="6">
    <location>
        <begin position="326"/>
        <end position="557"/>
    </location>
</feature>
<dbReference type="Gene3D" id="3.40.50.300">
    <property type="entry name" value="P-loop containing nucleotide triphosphate hydrolases"/>
    <property type="match status" value="1"/>
</dbReference>
<dbReference type="GO" id="GO:0015421">
    <property type="term" value="F:ABC-type oligopeptide transporter activity"/>
    <property type="evidence" value="ECO:0007669"/>
    <property type="project" value="TreeGrafter"/>
</dbReference>
<evidence type="ECO:0000256" key="5">
    <source>
        <dbReference type="SAM" id="Phobius"/>
    </source>
</evidence>
<protein>
    <submittedName>
        <fullName evidence="8">ABC transporter permease</fullName>
    </submittedName>
</protein>
<dbReference type="InterPro" id="IPR003439">
    <property type="entry name" value="ABC_transporter-like_ATP-bd"/>
</dbReference>
<evidence type="ECO:0000256" key="1">
    <source>
        <dbReference type="ARBA" id="ARBA00004651"/>
    </source>
</evidence>
<dbReference type="PANTHER" id="PTHR43394">
    <property type="entry name" value="ATP-DEPENDENT PERMEASE MDL1, MITOCHONDRIAL"/>
    <property type="match status" value="1"/>
</dbReference>
<dbReference type="InterPro" id="IPR039421">
    <property type="entry name" value="Type_1_exporter"/>
</dbReference>